<dbReference type="AlphaFoldDB" id="A0A7S2ATR3"/>
<evidence type="ECO:0000256" key="5">
    <source>
        <dbReference type="SAM" id="Phobius"/>
    </source>
</evidence>
<keyword evidence="4 5" id="KW-0472">Membrane</keyword>
<feature type="transmembrane region" description="Helical" evidence="5">
    <location>
        <begin position="130"/>
        <end position="150"/>
    </location>
</feature>
<evidence type="ECO:0000313" key="6">
    <source>
        <dbReference type="EMBL" id="CAD9376203.1"/>
    </source>
</evidence>
<reference evidence="6" key="1">
    <citation type="submission" date="2021-01" db="EMBL/GenBank/DDBJ databases">
        <authorList>
            <person name="Corre E."/>
            <person name="Pelletier E."/>
            <person name="Niang G."/>
            <person name="Scheremetjew M."/>
            <person name="Finn R."/>
            <person name="Kale V."/>
            <person name="Holt S."/>
            <person name="Cochrane G."/>
            <person name="Meng A."/>
            <person name="Brown T."/>
            <person name="Cohen L."/>
        </authorList>
    </citation>
    <scope>NUCLEOTIDE SEQUENCE</scope>
    <source>
        <strain evidence="6">CCMP1381</strain>
    </source>
</reference>
<protein>
    <recommendedName>
        <fullName evidence="7">Sugar phosphate transporter domain-containing protein</fullName>
    </recommendedName>
</protein>
<dbReference type="Pfam" id="PF04142">
    <property type="entry name" value="Nuc_sug_transp"/>
    <property type="match status" value="1"/>
</dbReference>
<feature type="transmembrane region" description="Helical" evidence="5">
    <location>
        <begin position="188"/>
        <end position="206"/>
    </location>
</feature>
<dbReference type="GO" id="GO:0000139">
    <property type="term" value="C:Golgi membrane"/>
    <property type="evidence" value="ECO:0007669"/>
    <property type="project" value="InterPro"/>
</dbReference>
<dbReference type="PANTHER" id="PTHR10231">
    <property type="entry name" value="NUCLEOTIDE-SUGAR TRANSMEMBRANE TRANSPORTER"/>
    <property type="match status" value="1"/>
</dbReference>
<comment type="subcellular location">
    <subcellularLocation>
        <location evidence="1">Membrane</location>
        <topology evidence="1">Multi-pass membrane protein</topology>
    </subcellularLocation>
</comment>
<keyword evidence="2 5" id="KW-0812">Transmembrane</keyword>
<evidence type="ECO:0000256" key="1">
    <source>
        <dbReference type="ARBA" id="ARBA00004141"/>
    </source>
</evidence>
<sequence length="383" mass="41633">MKNARWVSLRVTLLITVFTFGRTFSTGSELISLQRQEIPGSFSRCRRKQIHQAQMVSSAGEDSETSRDLTVPNPAILPDKRGGYISKHLPTVLFVLLVTHKCATDVLSRYTRMSDGVAISATTISAVSELVKIPILTVAIGIFAGVGRIGPIVKEAVTDKPFVLALPSLAWAIQNVLYFQALSHLSPASYQILSQTKMIFTALFMYTLLDKRLNPRQIMAIVLIIASSVATQISEVSRNSIIGGGNALYGALFTVLGALLSALPNVYYEKILKTEGQNLWAKNIQVTFWINFWLLCAAVRAGEPLALGGLSTAVWAVAGLQGLKCVLIPATLKYTDNIIYSYAKPASIILTAVCTTVASRILPTAPFLIGMGFMLASIWLYTS</sequence>
<dbReference type="InterPro" id="IPR007271">
    <property type="entry name" value="Nuc_sug_transpt"/>
</dbReference>
<dbReference type="InterPro" id="IPR037185">
    <property type="entry name" value="EmrE-like"/>
</dbReference>
<dbReference type="SUPFAM" id="SSF103481">
    <property type="entry name" value="Multidrug resistance efflux transporter EmrE"/>
    <property type="match status" value="1"/>
</dbReference>
<evidence type="ECO:0008006" key="7">
    <source>
        <dbReference type="Google" id="ProtNLM"/>
    </source>
</evidence>
<feature type="transmembrane region" description="Helical" evidence="5">
    <location>
        <begin position="218"/>
        <end position="235"/>
    </location>
</feature>
<proteinExistence type="predicted"/>
<evidence type="ECO:0000256" key="4">
    <source>
        <dbReference type="ARBA" id="ARBA00023136"/>
    </source>
</evidence>
<accession>A0A7S2ATR3</accession>
<gene>
    <name evidence="6" type="ORF">DSPE1174_LOCUS2823</name>
</gene>
<evidence type="ECO:0000256" key="3">
    <source>
        <dbReference type="ARBA" id="ARBA00022989"/>
    </source>
</evidence>
<name>A0A7S2ATR3_9STRA</name>
<dbReference type="NCBIfam" id="TIGR00803">
    <property type="entry name" value="nst"/>
    <property type="match status" value="1"/>
</dbReference>
<organism evidence="6">
    <name type="scientific">Octactis speculum</name>
    <dbReference type="NCBI Taxonomy" id="3111310"/>
    <lineage>
        <taxon>Eukaryota</taxon>
        <taxon>Sar</taxon>
        <taxon>Stramenopiles</taxon>
        <taxon>Ochrophyta</taxon>
        <taxon>Dictyochophyceae</taxon>
        <taxon>Dictyochales</taxon>
        <taxon>Dictyochaceae</taxon>
        <taxon>Octactis</taxon>
    </lineage>
</organism>
<keyword evidence="3 5" id="KW-1133">Transmembrane helix</keyword>
<feature type="transmembrane region" description="Helical" evidence="5">
    <location>
        <begin position="247"/>
        <end position="268"/>
    </location>
</feature>
<evidence type="ECO:0000256" key="2">
    <source>
        <dbReference type="ARBA" id="ARBA00022692"/>
    </source>
</evidence>
<dbReference type="GO" id="GO:0015165">
    <property type="term" value="F:pyrimidine nucleotide-sugar transmembrane transporter activity"/>
    <property type="evidence" value="ECO:0007669"/>
    <property type="project" value="InterPro"/>
</dbReference>
<dbReference type="EMBL" id="HBGS01005452">
    <property type="protein sequence ID" value="CAD9376203.1"/>
    <property type="molecule type" value="Transcribed_RNA"/>
</dbReference>
<feature type="transmembrane region" description="Helical" evidence="5">
    <location>
        <begin position="364"/>
        <end position="382"/>
    </location>
</feature>